<name>A0A2K1R3W2_9PEZI</name>
<dbReference type="Proteomes" id="UP000243797">
    <property type="component" value="Unassembled WGS sequence"/>
</dbReference>
<evidence type="ECO:0000256" key="1">
    <source>
        <dbReference type="SAM" id="SignalP"/>
    </source>
</evidence>
<evidence type="ECO:0008006" key="4">
    <source>
        <dbReference type="Google" id="ProtNLM"/>
    </source>
</evidence>
<dbReference type="InParanoid" id="A0A2K1R3W2"/>
<evidence type="ECO:0000313" key="3">
    <source>
        <dbReference type="Proteomes" id="UP000243797"/>
    </source>
</evidence>
<feature type="signal peptide" evidence="1">
    <location>
        <begin position="1"/>
        <end position="19"/>
    </location>
</feature>
<comment type="caution">
    <text evidence="2">The sequence shown here is derived from an EMBL/GenBank/DDBJ whole genome shotgun (WGS) entry which is preliminary data.</text>
</comment>
<dbReference type="OrthoDB" id="10519231at2759"/>
<reference evidence="2 3" key="1">
    <citation type="submission" date="2017-06" db="EMBL/GenBank/DDBJ databases">
        <title>Draft genome sequence of a variant of Elsinoe murrayae.</title>
        <authorList>
            <person name="Cheng Q."/>
        </authorList>
    </citation>
    <scope>NUCLEOTIDE SEQUENCE [LARGE SCALE GENOMIC DNA]</scope>
    <source>
        <strain evidence="2 3">CQ-2017a</strain>
    </source>
</reference>
<keyword evidence="3" id="KW-1185">Reference proteome</keyword>
<keyword evidence="1" id="KW-0732">Signal</keyword>
<feature type="chain" id="PRO_5014456636" description="Apple domain-containing protein" evidence="1">
    <location>
        <begin position="20"/>
        <end position="380"/>
    </location>
</feature>
<dbReference type="AlphaFoldDB" id="A0A2K1R3W2"/>
<dbReference type="STRING" id="2082308.A0A2K1R3W2"/>
<dbReference type="EMBL" id="NKHZ01000001">
    <property type="protein sequence ID" value="PNS21984.1"/>
    <property type="molecule type" value="Genomic_DNA"/>
</dbReference>
<sequence length="380" mass="40483">MKFVQALAGSLLLVQGVVAYPSSLQGKSTCSTSLTTKQINPVPKTLKTEINTQTVTGSWKTTITASTTMTAAISTVTKNPFTTDITTNSTSYIYSTVSGAYTYNITKLVFTTVTTDYTSTSFAKETTVTLSPSTWTVPPSSGFTPAQSLLPTAVAKRSPQDKNKKLKAKAKSFPGRIDCTTYKLSKTTITPGAQPTTTLTSTVVQKAITTTFNLTRTHFASTLTLRTVTWTTTQTRNVTQTRTETATRTHTAVATQTATSTPPALGYIYSACDADNLLNYTVAASGSGPHYAITSFDGGAAQLSILHSESAYECCTRCVNGANCGGAIFTRGTCFLQTFGQCANQSANVFGTFGYDASNPTTEDKYIIINGFCGRWKYGG</sequence>
<evidence type="ECO:0000313" key="2">
    <source>
        <dbReference type="EMBL" id="PNS21984.1"/>
    </source>
</evidence>
<organism evidence="2 3">
    <name type="scientific">Sphaceloma murrayae</name>
    <dbReference type="NCBI Taxonomy" id="2082308"/>
    <lineage>
        <taxon>Eukaryota</taxon>
        <taxon>Fungi</taxon>
        <taxon>Dikarya</taxon>
        <taxon>Ascomycota</taxon>
        <taxon>Pezizomycotina</taxon>
        <taxon>Dothideomycetes</taxon>
        <taxon>Dothideomycetidae</taxon>
        <taxon>Myriangiales</taxon>
        <taxon>Elsinoaceae</taxon>
        <taxon>Sphaceloma</taxon>
    </lineage>
</organism>
<gene>
    <name evidence="2" type="ORF">CAC42_582</name>
</gene>
<accession>A0A2K1R3W2</accession>
<proteinExistence type="predicted"/>
<protein>
    <recommendedName>
        <fullName evidence="4">Apple domain-containing protein</fullName>
    </recommendedName>
</protein>